<dbReference type="SMART" id="SM00380">
    <property type="entry name" value="AP2"/>
    <property type="match status" value="1"/>
</dbReference>
<dbReference type="FunFam" id="3.30.730.10:FF:000001">
    <property type="entry name" value="Ethylene-responsive transcription factor 2"/>
    <property type="match status" value="1"/>
</dbReference>
<dbReference type="GO" id="GO:0003700">
    <property type="term" value="F:DNA-binding transcription factor activity"/>
    <property type="evidence" value="ECO:0007669"/>
    <property type="project" value="InterPro"/>
</dbReference>
<accession>A0A1W0VST2</accession>
<dbReference type="PANTHER" id="PTHR31190">
    <property type="entry name" value="DNA-BINDING DOMAIN"/>
    <property type="match status" value="1"/>
</dbReference>
<evidence type="ECO:0000256" key="3">
    <source>
        <dbReference type="ARBA" id="ARBA00023125"/>
    </source>
</evidence>
<keyword evidence="9" id="KW-1185">Reference proteome</keyword>
<evidence type="ECO:0000256" key="1">
    <source>
        <dbReference type="ARBA" id="ARBA00004123"/>
    </source>
</evidence>
<dbReference type="STRING" id="4558.A0A1W0VST2"/>
<feature type="compositionally biased region" description="Gly residues" evidence="6">
    <location>
        <begin position="1"/>
        <end position="10"/>
    </location>
</feature>
<dbReference type="EMBL" id="CM000769">
    <property type="protein sequence ID" value="OQU76347.1"/>
    <property type="molecule type" value="Genomic_DNA"/>
</dbReference>
<dbReference type="SUPFAM" id="SSF54171">
    <property type="entry name" value="DNA-binding domain"/>
    <property type="match status" value="1"/>
</dbReference>
<dbReference type="Gramene" id="OQU76347">
    <property type="protein sequence ID" value="OQU76347"/>
    <property type="gene ID" value="SORBI_3010G133566"/>
</dbReference>
<keyword evidence="4" id="KW-0804">Transcription</keyword>
<dbReference type="InterPro" id="IPR044808">
    <property type="entry name" value="ERF_plant"/>
</dbReference>
<feature type="region of interest" description="Disordered" evidence="6">
    <location>
        <begin position="98"/>
        <end position="120"/>
    </location>
</feature>
<organism evidence="8 9">
    <name type="scientific">Sorghum bicolor</name>
    <name type="common">Sorghum</name>
    <name type="synonym">Sorghum vulgare</name>
    <dbReference type="NCBI Taxonomy" id="4558"/>
    <lineage>
        <taxon>Eukaryota</taxon>
        <taxon>Viridiplantae</taxon>
        <taxon>Streptophyta</taxon>
        <taxon>Embryophyta</taxon>
        <taxon>Tracheophyta</taxon>
        <taxon>Spermatophyta</taxon>
        <taxon>Magnoliopsida</taxon>
        <taxon>Liliopsida</taxon>
        <taxon>Poales</taxon>
        <taxon>Poaceae</taxon>
        <taxon>PACMAD clade</taxon>
        <taxon>Panicoideae</taxon>
        <taxon>Andropogonodae</taxon>
        <taxon>Andropogoneae</taxon>
        <taxon>Sorghinae</taxon>
        <taxon>Sorghum</taxon>
    </lineage>
</organism>
<name>A0A1W0VST2_SORBI</name>
<dbReference type="Gene3D" id="3.30.730.10">
    <property type="entry name" value="AP2/ERF domain"/>
    <property type="match status" value="1"/>
</dbReference>
<dbReference type="InterPro" id="IPR001471">
    <property type="entry name" value="AP2/ERF_dom"/>
</dbReference>
<evidence type="ECO:0000313" key="9">
    <source>
        <dbReference type="Proteomes" id="UP000000768"/>
    </source>
</evidence>
<feature type="compositionally biased region" description="Basic and acidic residues" evidence="6">
    <location>
        <begin position="276"/>
        <end position="296"/>
    </location>
</feature>
<dbReference type="Pfam" id="PF00847">
    <property type="entry name" value="AP2"/>
    <property type="match status" value="1"/>
</dbReference>
<feature type="compositionally biased region" description="Low complexity" evidence="6">
    <location>
        <begin position="140"/>
        <end position="159"/>
    </location>
</feature>
<evidence type="ECO:0000256" key="6">
    <source>
        <dbReference type="SAM" id="MobiDB-lite"/>
    </source>
</evidence>
<evidence type="ECO:0000256" key="5">
    <source>
        <dbReference type="ARBA" id="ARBA00023242"/>
    </source>
</evidence>
<reference evidence="9" key="2">
    <citation type="journal article" date="2018" name="Plant J.">
        <title>The Sorghum bicolor reference genome: improved assembly, gene annotations, a transcriptome atlas, and signatures of genome organization.</title>
        <authorList>
            <person name="McCormick R.F."/>
            <person name="Truong S.K."/>
            <person name="Sreedasyam A."/>
            <person name="Jenkins J."/>
            <person name="Shu S."/>
            <person name="Sims D."/>
            <person name="Kennedy M."/>
            <person name="Amirebrahimi M."/>
            <person name="Weers B.D."/>
            <person name="McKinley B."/>
            <person name="Mattison A."/>
            <person name="Morishige D.T."/>
            <person name="Grimwood J."/>
            <person name="Schmutz J."/>
            <person name="Mullet J.E."/>
        </authorList>
    </citation>
    <scope>NUCLEOTIDE SEQUENCE [LARGE SCALE GENOMIC DNA]</scope>
    <source>
        <strain evidence="9">cv. BTx623</strain>
    </source>
</reference>
<keyword evidence="2" id="KW-0805">Transcription regulation</keyword>
<dbReference type="PANTHER" id="PTHR31190:SF403">
    <property type="entry name" value="ETHYLENE-RESPONSIVE TRANSCRIPTION FACTOR ERF105"/>
    <property type="match status" value="1"/>
</dbReference>
<feature type="region of interest" description="Disordered" evidence="6">
    <location>
        <begin position="132"/>
        <end position="239"/>
    </location>
</feature>
<keyword evidence="3" id="KW-0238">DNA-binding</keyword>
<dbReference type="GO" id="GO:0003677">
    <property type="term" value="F:DNA binding"/>
    <property type="evidence" value="ECO:0007669"/>
    <property type="project" value="UniProtKB-KW"/>
</dbReference>
<keyword evidence="5" id="KW-0539">Nucleus</keyword>
<dbReference type="eggNOG" id="ENOG502RXE3">
    <property type="taxonomic scope" value="Eukaryota"/>
</dbReference>
<dbReference type="PRINTS" id="PR00367">
    <property type="entry name" value="ETHRSPELEMNT"/>
</dbReference>
<dbReference type="Proteomes" id="UP000000768">
    <property type="component" value="Chromosome 10"/>
</dbReference>
<dbReference type="InterPro" id="IPR036955">
    <property type="entry name" value="AP2/ERF_dom_sf"/>
</dbReference>
<dbReference type="CDD" id="cd00018">
    <property type="entry name" value="AP2"/>
    <property type="match status" value="1"/>
</dbReference>
<dbReference type="GO" id="GO:0005634">
    <property type="term" value="C:nucleus"/>
    <property type="evidence" value="ECO:0007669"/>
    <property type="project" value="UniProtKB-SubCell"/>
</dbReference>
<dbReference type="InterPro" id="IPR016177">
    <property type="entry name" value="DNA-bd_dom_sf"/>
</dbReference>
<gene>
    <name evidence="8" type="ORF">SORBI_3010G133566</name>
</gene>
<feature type="region of interest" description="Disordered" evidence="6">
    <location>
        <begin position="274"/>
        <end position="296"/>
    </location>
</feature>
<comment type="subcellular location">
    <subcellularLocation>
        <location evidence="1">Nucleus</location>
    </subcellularLocation>
</comment>
<evidence type="ECO:0000313" key="8">
    <source>
        <dbReference type="EMBL" id="OQU76347.1"/>
    </source>
</evidence>
<feature type="region of interest" description="Disordered" evidence="6">
    <location>
        <begin position="1"/>
        <end position="44"/>
    </location>
</feature>
<dbReference type="GO" id="GO:0009873">
    <property type="term" value="P:ethylene-activated signaling pathway"/>
    <property type="evidence" value="ECO:0007669"/>
    <property type="project" value="InterPro"/>
</dbReference>
<proteinExistence type="predicted"/>
<dbReference type="InParanoid" id="A0A1W0VST2"/>
<dbReference type="PROSITE" id="PS51032">
    <property type="entry name" value="AP2_ERF"/>
    <property type="match status" value="1"/>
</dbReference>
<dbReference type="AlphaFoldDB" id="A0A1W0VST2"/>
<reference evidence="8 9" key="1">
    <citation type="journal article" date="2009" name="Nature">
        <title>The Sorghum bicolor genome and the diversification of grasses.</title>
        <authorList>
            <person name="Paterson A.H."/>
            <person name="Bowers J.E."/>
            <person name="Bruggmann R."/>
            <person name="Dubchak I."/>
            <person name="Grimwood J."/>
            <person name="Gundlach H."/>
            <person name="Haberer G."/>
            <person name="Hellsten U."/>
            <person name="Mitros T."/>
            <person name="Poliakov A."/>
            <person name="Schmutz J."/>
            <person name="Spannagl M."/>
            <person name="Tang H."/>
            <person name="Wang X."/>
            <person name="Wicker T."/>
            <person name="Bharti A.K."/>
            <person name="Chapman J."/>
            <person name="Feltus F.A."/>
            <person name="Gowik U."/>
            <person name="Grigoriev I.V."/>
            <person name="Lyons E."/>
            <person name="Maher C.A."/>
            <person name="Martis M."/>
            <person name="Narechania A."/>
            <person name="Otillar R.P."/>
            <person name="Penning B.W."/>
            <person name="Salamov A.A."/>
            <person name="Wang Y."/>
            <person name="Zhang L."/>
            <person name="Carpita N.C."/>
            <person name="Freeling M."/>
            <person name="Gingle A.R."/>
            <person name="Hash C.T."/>
            <person name="Keller B."/>
            <person name="Klein P."/>
            <person name="Kresovich S."/>
            <person name="McCann M.C."/>
            <person name="Ming R."/>
            <person name="Peterson D.G."/>
            <person name="Mehboob-ur-Rahman"/>
            <person name="Ware D."/>
            <person name="Westhoff P."/>
            <person name="Mayer K.F."/>
            <person name="Messing J."/>
            <person name="Rokhsar D.S."/>
        </authorList>
    </citation>
    <scope>NUCLEOTIDE SEQUENCE [LARGE SCALE GENOMIC DNA]</scope>
    <source>
        <strain evidence="9">cv. BTx623</strain>
    </source>
</reference>
<evidence type="ECO:0000256" key="2">
    <source>
        <dbReference type="ARBA" id="ARBA00023015"/>
    </source>
</evidence>
<feature type="compositionally biased region" description="Basic residues" evidence="6">
    <location>
        <begin position="18"/>
        <end position="28"/>
    </location>
</feature>
<evidence type="ECO:0000259" key="7">
    <source>
        <dbReference type="PROSITE" id="PS51032"/>
    </source>
</evidence>
<evidence type="ECO:0000256" key="4">
    <source>
        <dbReference type="ARBA" id="ARBA00023163"/>
    </source>
</evidence>
<protein>
    <recommendedName>
        <fullName evidence="7">AP2/ERF domain-containing protein</fullName>
    </recommendedName>
</protein>
<sequence>MEEGLGLPGRGGREPRRTSRPWRTKPPYRTKPPPRDRKYRGVRQRPWGKYAAEIRDPKRRGSRVWLGTYDAPVEATRAYDRAAFRMCAAKAILNFPNERRRTANKRKRQQMEGGQDDPEVEVVAVVNKVVKIEAPPPPSTQVSSTSPSSVSTPETTASSDAPDSRRPSLSSGDVLVRQQKQSRRRNSSQKQLFGEERNCEGVVPKSSASRTAHTTEVAVGQGHDGAPAANSEAGTSCRADRTEDVVAGISETITSSSRCMFSQMAIVTANEIATSDAEKKYTHESMSRRLNDSSFD</sequence>
<feature type="domain" description="AP2/ERF" evidence="7">
    <location>
        <begin position="38"/>
        <end position="96"/>
    </location>
</feature>